<dbReference type="Gene3D" id="1.10.10.10">
    <property type="entry name" value="Winged helix-like DNA-binding domain superfamily/Winged helix DNA-binding domain"/>
    <property type="match status" value="1"/>
</dbReference>
<evidence type="ECO:0000256" key="3">
    <source>
        <dbReference type="ARBA" id="ARBA00023125"/>
    </source>
</evidence>
<comment type="similarity">
    <text evidence="1">Belongs to the LysR transcriptional regulatory family.</text>
</comment>
<dbReference type="InterPro" id="IPR036388">
    <property type="entry name" value="WH-like_DNA-bd_sf"/>
</dbReference>
<dbReference type="PANTHER" id="PTHR30537:SF5">
    <property type="entry name" value="HTH-TYPE TRANSCRIPTIONAL ACTIVATOR TTDR-RELATED"/>
    <property type="match status" value="1"/>
</dbReference>
<dbReference type="SUPFAM" id="SSF46785">
    <property type="entry name" value="Winged helix' DNA-binding domain"/>
    <property type="match status" value="1"/>
</dbReference>
<dbReference type="GO" id="GO:0003677">
    <property type="term" value="F:DNA binding"/>
    <property type="evidence" value="ECO:0007669"/>
    <property type="project" value="UniProtKB-KW"/>
</dbReference>
<dbReference type="PANTHER" id="PTHR30537">
    <property type="entry name" value="HTH-TYPE TRANSCRIPTIONAL REGULATOR"/>
    <property type="match status" value="1"/>
</dbReference>
<dbReference type="AlphaFoldDB" id="A0A2S4LRV8"/>
<keyword evidence="7" id="KW-1185">Reference proteome</keyword>
<dbReference type="PRINTS" id="PR00039">
    <property type="entry name" value="HTHLYSR"/>
</dbReference>
<dbReference type="SUPFAM" id="SSF53850">
    <property type="entry name" value="Periplasmic binding protein-like II"/>
    <property type="match status" value="1"/>
</dbReference>
<dbReference type="Proteomes" id="UP000236919">
    <property type="component" value="Unassembled WGS sequence"/>
</dbReference>
<sequence length="304" mass="33847">MCGLMLNADDLRFFVAITQSSSLAAAARRLNVTPPAVTQRLRSLELRLGVQLVDRSTNSMTDEGELLAEQSRKIVDQIDEISELLAQRRGTVAGHLRISAPSGFGRTYIVPTIDRFLESHPEVRVTLELSDNPIGLKSDAWDVIIHIGELRPSPLQMIQLSPNRRLICASPAYLARHGTPQTPTDLLKHDCLGLRENDEDVTLWRFARADGSNETVRVNPLFWSNDGEAIRELAVRGKGIMLRSEWDVAGHIATGTLVEILQGWSAPDAPVVALLGPRNYRAARTRNFVDLLRQRLTPTPWRSP</sequence>
<dbReference type="Pfam" id="PF03466">
    <property type="entry name" value="LysR_substrate"/>
    <property type="match status" value="1"/>
</dbReference>
<evidence type="ECO:0000256" key="4">
    <source>
        <dbReference type="ARBA" id="ARBA00023163"/>
    </source>
</evidence>
<proteinExistence type="inferred from homology"/>
<feature type="domain" description="HTH lysR-type" evidence="5">
    <location>
        <begin position="6"/>
        <end position="61"/>
    </location>
</feature>
<dbReference type="InterPro" id="IPR000847">
    <property type="entry name" value="LysR_HTH_N"/>
</dbReference>
<dbReference type="EMBL" id="PQFZ01000039">
    <property type="protein sequence ID" value="POR45196.1"/>
    <property type="molecule type" value="Genomic_DNA"/>
</dbReference>
<dbReference type="Gene3D" id="3.40.190.290">
    <property type="match status" value="1"/>
</dbReference>
<protein>
    <submittedName>
        <fullName evidence="6">DNA-binding transcriptional LysR family regulator</fullName>
    </submittedName>
</protein>
<dbReference type="Pfam" id="PF00126">
    <property type="entry name" value="HTH_1"/>
    <property type="match status" value="1"/>
</dbReference>
<dbReference type="InterPro" id="IPR005119">
    <property type="entry name" value="LysR_subst-bd"/>
</dbReference>
<keyword evidence="4" id="KW-0804">Transcription</keyword>
<keyword evidence="3 6" id="KW-0238">DNA-binding</keyword>
<dbReference type="PROSITE" id="PS50931">
    <property type="entry name" value="HTH_LYSR"/>
    <property type="match status" value="1"/>
</dbReference>
<evidence type="ECO:0000313" key="7">
    <source>
        <dbReference type="Proteomes" id="UP000236919"/>
    </source>
</evidence>
<dbReference type="InterPro" id="IPR058163">
    <property type="entry name" value="LysR-type_TF_proteobact-type"/>
</dbReference>
<accession>A0A2S4LRV8</accession>
<comment type="caution">
    <text evidence="6">The sequence shown here is derived from an EMBL/GenBank/DDBJ whole genome shotgun (WGS) entry which is preliminary data.</text>
</comment>
<evidence type="ECO:0000259" key="5">
    <source>
        <dbReference type="PROSITE" id="PS50931"/>
    </source>
</evidence>
<gene>
    <name evidence="6" type="ORF">CYD53_1393</name>
</gene>
<dbReference type="InterPro" id="IPR036390">
    <property type="entry name" value="WH_DNA-bd_sf"/>
</dbReference>
<reference evidence="6 7" key="1">
    <citation type="submission" date="2018-01" db="EMBL/GenBank/DDBJ databases">
        <title>Genomic Encyclopedia of Type Strains, Phase III (KMG-III): the genomes of soil and plant-associated and newly described type strains.</title>
        <authorList>
            <person name="Whitman W."/>
        </authorList>
    </citation>
    <scope>NUCLEOTIDE SEQUENCE [LARGE SCALE GENOMIC DNA]</scope>
    <source>
        <strain evidence="6 7">1131</strain>
    </source>
</reference>
<evidence type="ECO:0000256" key="2">
    <source>
        <dbReference type="ARBA" id="ARBA00023015"/>
    </source>
</evidence>
<organism evidence="6 7">
    <name type="scientific">Bosea psychrotolerans</name>
    <dbReference type="NCBI Taxonomy" id="1871628"/>
    <lineage>
        <taxon>Bacteria</taxon>
        <taxon>Pseudomonadati</taxon>
        <taxon>Pseudomonadota</taxon>
        <taxon>Alphaproteobacteria</taxon>
        <taxon>Hyphomicrobiales</taxon>
        <taxon>Boseaceae</taxon>
        <taxon>Bosea</taxon>
    </lineage>
</organism>
<evidence type="ECO:0000256" key="1">
    <source>
        <dbReference type="ARBA" id="ARBA00009437"/>
    </source>
</evidence>
<evidence type="ECO:0000313" key="6">
    <source>
        <dbReference type="EMBL" id="POR45196.1"/>
    </source>
</evidence>
<dbReference type="FunFam" id="3.40.190.290:FF:000001">
    <property type="entry name" value="Transcriptional regulator, LysR family"/>
    <property type="match status" value="1"/>
</dbReference>
<name>A0A2S4LRV8_9HYPH</name>
<keyword evidence="2" id="KW-0805">Transcription regulation</keyword>
<dbReference type="GO" id="GO:0003700">
    <property type="term" value="F:DNA-binding transcription factor activity"/>
    <property type="evidence" value="ECO:0007669"/>
    <property type="project" value="InterPro"/>
</dbReference>